<dbReference type="InterPro" id="IPR024267">
    <property type="entry name" value="DUF4878"/>
</dbReference>
<dbReference type="PROSITE" id="PS51257">
    <property type="entry name" value="PROKAR_LIPOPROTEIN"/>
    <property type="match status" value="1"/>
</dbReference>
<reference evidence="3" key="1">
    <citation type="journal article" date="2021" name="PeerJ">
        <title>Extensive microbial diversity within the chicken gut microbiome revealed by metagenomics and culture.</title>
        <authorList>
            <person name="Gilroy R."/>
            <person name="Ravi A."/>
            <person name="Getino M."/>
            <person name="Pursley I."/>
            <person name="Horton D.L."/>
            <person name="Alikhan N.F."/>
            <person name="Baker D."/>
            <person name="Gharbi K."/>
            <person name="Hall N."/>
            <person name="Watson M."/>
            <person name="Adriaenssens E.M."/>
            <person name="Foster-Nyarko E."/>
            <person name="Jarju S."/>
            <person name="Secka A."/>
            <person name="Antonio M."/>
            <person name="Oren A."/>
            <person name="Chaudhuri R.R."/>
            <person name="La Ragione R."/>
            <person name="Hildebrand F."/>
            <person name="Pallen M.J."/>
        </authorList>
    </citation>
    <scope>NUCLEOTIDE SEQUENCE</scope>
    <source>
        <strain evidence="3">ChiHecec3B27-8219</strain>
    </source>
</reference>
<dbReference type="Proteomes" id="UP000824055">
    <property type="component" value="Unassembled WGS sequence"/>
</dbReference>
<accession>A0A9D2FZ23</accession>
<dbReference type="Pfam" id="PF12870">
    <property type="entry name" value="DUF4878"/>
    <property type="match status" value="1"/>
</dbReference>
<evidence type="ECO:0000259" key="2">
    <source>
        <dbReference type="Pfam" id="PF12870"/>
    </source>
</evidence>
<dbReference type="AlphaFoldDB" id="A0A9D2FZ23"/>
<gene>
    <name evidence="3" type="ORF">H9966_05665</name>
</gene>
<dbReference type="Gene3D" id="3.10.450.50">
    <property type="match status" value="1"/>
</dbReference>
<proteinExistence type="predicted"/>
<name>A0A9D2FZ23_9BACT</name>
<dbReference type="EMBL" id="DXBE01000043">
    <property type="protein sequence ID" value="HIZ69360.1"/>
    <property type="molecule type" value="Genomic_DNA"/>
</dbReference>
<keyword evidence="1" id="KW-0732">Signal</keyword>
<feature type="signal peptide" evidence="1">
    <location>
        <begin position="1"/>
        <end position="21"/>
    </location>
</feature>
<evidence type="ECO:0000256" key="1">
    <source>
        <dbReference type="SAM" id="SignalP"/>
    </source>
</evidence>
<evidence type="ECO:0000313" key="4">
    <source>
        <dbReference type="Proteomes" id="UP000824055"/>
    </source>
</evidence>
<protein>
    <submittedName>
        <fullName evidence="3">DUF4878 domain-containing protein</fullName>
    </submittedName>
</protein>
<feature type="chain" id="PRO_5039307608" evidence="1">
    <location>
        <begin position="22"/>
        <end position="139"/>
    </location>
</feature>
<organism evidence="3 4">
    <name type="scientific">Candidatus Prevotella avicola</name>
    <dbReference type="NCBI Taxonomy" id="2838738"/>
    <lineage>
        <taxon>Bacteria</taxon>
        <taxon>Pseudomonadati</taxon>
        <taxon>Bacteroidota</taxon>
        <taxon>Bacteroidia</taxon>
        <taxon>Bacteroidales</taxon>
        <taxon>Prevotellaceae</taxon>
        <taxon>Prevotella</taxon>
    </lineage>
</organism>
<sequence length="139" mass="15163">MKKILSVTVLVMALAMLVACGGGSTPSSVVEKSMKCLQDKDYEGYVDLLYIDVKEGEDPEVQRNAVASMIASKADQTLAKKQGIKSYEILSEEVTPAEENKPETAVVKVKIEYGDASTKEETVKLKKDDAGDWKIDMGK</sequence>
<feature type="domain" description="DUF4878" evidence="2">
    <location>
        <begin position="18"/>
        <end position="135"/>
    </location>
</feature>
<comment type="caution">
    <text evidence="3">The sequence shown here is derived from an EMBL/GenBank/DDBJ whole genome shotgun (WGS) entry which is preliminary data.</text>
</comment>
<reference evidence="3" key="2">
    <citation type="submission" date="2021-04" db="EMBL/GenBank/DDBJ databases">
        <authorList>
            <person name="Gilroy R."/>
        </authorList>
    </citation>
    <scope>NUCLEOTIDE SEQUENCE</scope>
    <source>
        <strain evidence="3">ChiHecec3B27-8219</strain>
    </source>
</reference>
<evidence type="ECO:0000313" key="3">
    <source>
        <dbReference type="EMBL" id="HIZ69360.1"/>
    </source>
</evidence>